<proteinExistence type="inferred from homology"/>
<evidence type="ECO:0000256" key="5">
    <source>
        <dbReference type="RuleBase" id="RU367021"/>
    </source>
</evidence>
<dbReference type="Pfam" id="PF12464">
    <property type="entry name" value="Mac"/>
    <property type="match status" value="1"/>
</dbReference>
<dbReference type="InterPro" id="IPR024688">
    <property type="entry name" value="Mac_dom"/>
</dbReference>
<sequence length="190" mass="20873">MAISELERMLSGELYHGGHPELIALRLKAKELIDEMQHSYGDRSRRIEITRKLLGTSDDDTYIEKYAYFDYGINTHVGKNFYMNAGCVILDCGRVDIGDNVMFGPKVQIYTVTHPLEAELRIGGQEYARPIRICDNAWIGGGSIILPGVTIGKNSVVAAGAVVTKDVPENVVVGGNPAKVIKHIDNGQNE</sequence>
<dbReference type="GO" id="GO:0008870">
    <property type="term" value="F:galactoside O-acetyltransferase activity"/>
    <property type="evidence" value="ECO:0007669"/>
    <property type="project" value="TreeGrafter"/>
</dbReference>
<evidence type="ECO:0000256" key="4">
    <source>
        <dbReference type="ARBA" id="ARBA00023315"/>
    </source>
</evidence>
<comment type="similarity">
    <text evidence="1 5">Belongs to the transferase hexapeptide repeat family.</text>
</comment>
<dbReference type="InterPro" id="IPR011004">
    <property type="entry name" value="Trimer_LpxA-like_sf"/>
</dbReference>
<dbReference type="SMART" id="SM01266">
    <property type="entry name" value="Mac"/>
    <property type="match status" value="1"/>
</dbReference>
<dbReference type="Gene3D" id="2.160.10.10">
    <property type="entry name" value="Hexapeptide repeat proteins"/>
    <property type="match status" value="1"/>
</dbReference>
<dbReference type="OrthoDB" id="25818at2759"/>
<dbReference type="Pfam" id="PF00132">
    <property type="entry name" value="Hexapep"/>
    <property type="match status" value="1"/>
</dbReference>
<evidence type="ECO:0000256" key="1">
    <source>
        <dbReference type="ARBA" id="ARBA00007274"/>
    </source>
</evidence>
<dbReference type="CDD" id="cd03357">
    <property type="entry name" value="LbH_MAT_GAT"/>
    <property type="match status" value="1"/>
</dbReference>
<evidence type="ECO:0000313" key="7">
    <source>
        <dbReference type="EMBL" id="OLY79142.1"/>
    </source>
</evidence>
<dbReference type="PROSITE" id="PS00101">
    <property type="entry name" value="HEXAPEP_TRANSFERASES"/>
    <property type="match status" value="1"/>
</dbReference>
<keyword evidence="3" id="KW-0677">Repeat</keyword>
<feature type="domain" description="Maltose/galactoside acetyltransferase" evidence="6">
    <location>
        <begin position="6"/>
        <end position="59"/>
    </location>
</feature>
<keyword evidence="8" id="KW-1185">Reference proteome</keyword>
<comment type="caution">
    <text evidence="7">The sequence shown here is derived from an EMBL/GenBank/DDBJ whole genome shotgun (WGS) entry which is preliminary data.</text>
</comment>
<dbReference type="STRING" id="133383.A0A1R0GQH1"/>
<dbReference type="InterPro" id="IPR039369">
    <property type="entry name" value="LacA-like"/>
</dbReference>
<dbReference type="InterPro" id="IPR018357">
    <property type="entry name" value="Hexapep_transf_CS"/>
</dbReference>
<evidence type="ECO:0000256" key="2">
    <source>
        <dbReference type="ARBA" id="ARBA00022679"/>
    </source>
</evidence>
<accession>A0A1R0GQH1</accession>
<dbReference type="EMBL" id="LSSL01004903">
    <property type="protein sequence ID" value="OLY79142.1"/>
    <property type="molecule type" value="Genomic_DNA"/>
</dbReference>
<keyword evidence="2 5" id="KW-0808">Transferase</keyword>
<organism evidence="7 8">
    <name type="scientific">Smittium mucronatum</name>
    <dbReference type="NCBI Taxonomy" id="133383"/>
    <lineage>
        <taxon>Eukaryota</taxon>
        <taxon>Fungi</taxon>
        <taxon>Fungi incertae sedis</taxon>
        <taxon>Zoopagomycota</taxon>
        <taxon>Kickxellomycotina</taxon>
        <taxon>Harpellomycetes</taxon>
        <taxon>Harpellales</taxon>
        <taxon>Legeriomycetaceae</taxon>
        <taxon>Smittium</taxon>
    </lineage>
</organism>
<dbReference type="SUPFAM" id="SSF51161">
    <property type="entry name" value="Trimeric LpxA-like enzymes"/>
    <property type="match status" value="1"/>
</dbReference>
<protein>
    <recommendedName>
        <fullName evidence="5">Acetyltransferase</fullName>
        <ecNumber evidence="5">2.3.1.-</ecNumber>
    </recommendedName>
</protein>
<dbReference type="Proteomes" id="UP000187455">
    <property type="component" value="Unassembled WGS sequence"/>
</dbReference>
<dbReference type="PANTHER" id="PTHR43017">
    <property type="entry name" value="GALACTOSIDE O-ACETYLTRANSFERASE"/>
    <property type="match status" value="1"/>
</dbReference>
<dbReference type="PANTHER" id="PTHR43017:SF1">
    <property type="entry name" value="ACETYLTRANSFERASE YJL218W-RELATED"/>
    <property type="match status" value="1"/>
</dbReference>
<evidence type="ECO:0000259" key="6">
    <source>
        <dbReference type="SMART" id="SM01266"/>
    </source>
</evidence>
<evidence type="ECO:0000313" key="8">
    <source>
        <dbReference type="Proteomes" id="UP000187455"/>
    </source>
</evidence>
<name>A0A1R0GQH1_9FUNG</name>
<evidence type="ECO:0000256" key="3">
    <source>
        <dbReference type="ARBA" id="ARBA00022737"/>
    </source>
</evidence>
<dbReference type="EC" id="2.3.1.-" evidence="5"/>
<dbReference type="FunFam" id="2.160.10.10:FF:000025">
    <property type="entry name" value="Hexapeptide-repeat containing-acetyltransferase"/>
    <property type="match status" value="1"/>
</dbReference>
<dbReference type="AlphaFoldDB" id="A0A1R0GQH1"/>
<keyword evidence="4 5" id="KW-0012">Acyltransferase</keyword>
<reference evidence="7 8" key="1">
    <citation type="journal article" date="2016" name="Mol. Biol. Evol.">
        <title>Genome-Wide Survey of Gut Fungi (Harpellales) Reveals the First Horizontally Transferred Ubiquitin Gene from a Mosquito Host.</title>
        <authorList>
            <person name="Wang Y."/>
            <person name="White M.M."/>
            <person name="Kvist S."/>
            <person name="Moncalvo J.M."/>
        </authorList>
    </citation>
    <scope>NUCLEOTIDE SEQUENCE [LARGE SCALE GENOMIC DNA]</scope>
    <source>
        <strain evidence="7 8">ALG-7-W6</strain>
    </source>
</reference>
<gene>
    <name evidence="7" type="ORF">AYI68_g6797</name>
</gene>
<dbReference type="InterPro" id="IPR001451">
    <property type="entry name" value="Hexapep"/>
</dbReference>